<feature type="compositionally biased region" description="Basic and acidic residues" evidence="4">
    <location>
        <begin position="68"/>
        <end position="88"/>
    </location>
</feature>
<dbReference type="InterPro" id="IPR011990">
    <property type="entry name" value="TPR-like_helical_dom_sf"/>
</dbReference>
<dbReference type="Pfam" id="PF13414">
    <property type="entry name" value="TPR_11"/>
    <property type="match status" value="1"/>
</dbReference>
<evidence type="ECO:0000256" key="5">
    <source>
        <dbReference type="SAM" id="Phobius"/>
    </source>
</evidence>
<dbReference type="RefSeq" id="WP_377569846.1">
    <property type="nucleotide sequence ID" value="NZ_JBHTMP010000013.1"/>
</dbReference>
<feature type="compositionally biased region" description="Low complexity" evidence="4">
    <location>
        <begin position="322"/>
        <end position="331"/>
    </location>
</feature>
<feature type="region of interest" description="Disordered" evidence="4">
    <location>
        <begin position="1"/>
        <end position="44"/>
    </location>
</feature>
<reference evidence="7" key="1">
    <citation type="journal article" date="2019" name="Int. J. Syst. Evol. Microbiol.">
        <title>The Global Catalogue of Microorganisms (GCM) 10K type strain sequencing project: providing services to taxonomists for standard genome sequencing and annotation.</title>
        <authorList>
            <consortium name="The Broad Institute Genomics Platform"/>
            <consortium name="The Broad Institute Genome Sequencing Center for Infectious Disease"/>
            <person name="Wu L."/>
            <person name="Ma J."/>
        </authorList>
    </citation>
    <scope>NUCLEOTIDE SEQUENCE [LARGE SCALE GENOMIC DNA]</scope>
    <source>
        <strain evidence="7">JCM 31037</strain>
    </source>
</reference>
<dbReference type="SMART" id="SM00028">
    <property type="entry name" value="TPR"/>
    <property type="match status" value="3"/>
</dbReference>
<dbReference type="Gene3D" id="1.25.40.10">
    <property type="entry name" value="Tetratricopeptide repeat domain"/>
    <property type="match status" value="1"/>
</dbReference>
<feature type="compositionally biased region" description="Acidic residues" evidence="4">
    <location>
        <begin position="57"/>
        <end position="67"/>
    </location>
</feature>
<feature type="compositionally biased region" description="Acidic residues" evidence="4">
    <location>
        <begin position="30"/>
        <end position="44"/>
    </location>
</feature>
<dbReference type="PANTHER" id="PTHR45586:SF1">
    <property type="entry name" value="LIPOPOLYSACCHARIDE ASSEMBLY PROTEIN B"/>
    <property type="match status" value="1"/>
</dbReference>
<keyword evidence="5" id="KW-0472">Membrane</keyword>
<comment type="caution">
    <text evidence="6">The sequence shown here is derived from an EMBL/GenBank/DDBJ whole genome shotgun (WGS) entry which is preliminary data.</text>
</comment>
<feature type="region of interest" description="Disordered" evidence="4">
    <location>
        <begin position="57"/>
        <end position="129"/>
    </location>
</feature>
<dbReference type="InterPro" id="IPR051012">
    <property type="entry name" value="CellSynth/LPSAsmb/PSIAsmb"/>
</dbReference>
<keyword evidence="5" id="KW-0812">Transmembrane</keyword>
<feature type="region of interest" description="Disordered" evidence="4">
    <location>
        <begin position="307"/>
        <end position="331"/>
    </location>
</feature>
<dbReference type="Pfam" id="PF13432">
    <property type="entry name" value="TPR_16"/>
    <property type="match status" value="1"/>
</dbReference>
<feature type="repeat" description="TPR" evidence="3">
    <location>
        <begin position="233"/>
        <end position="266"/>
    </location>
</feature>
<feature type="transmembrane region" description="Helical" evidence="5">
    <location>
        <begin position="138"/>
        <end position="155"/>
    </location>
</feature>
<evidence type="ECO:0000256" key="3">
    <source>
        <dbReference type="PROSITE-ProRule" id="PRU00339"/>
    </source>
</evidence>
<dbReference type="SUPFAM" id="SSF48452">
    <property type="entry name" value="TPR-like"/>
    <property type="match status" value="1"/>
</dbReference>
<evidence type="ECO:0000256" key="4">
    <source>
        <dbReference type="SAM" id="MobiDB-lite"/>
    </source>
</evidence>
<name>A0ABW3YDA9_9ACTN</name>
<evidence type="ECO:0000313" key="7">
    <source>
        <dbReference type="Proteomes" id="UP001597260"/>
    </source>
</evidence>
<dbReference type="EMBL" id="JBHTMP010000013">
    <property type="protein sequence ID" value="MFD1321647.1"/>
    <property type="molecule type" value="Genomic_DNA"/>
</dbReference>
<sequence length="331" mass="35687">MAGAAYAVLSGRESDPTGATARDDRTPAADGDDEAVDADEPDDDVLNLKLLIADDFDEDDFDEDELDQAERDRTERNRTERDRTERDQATSGKQPGGTRPSRGTAAKSGKQAAQRASRSHPRQSAPATLRRRLRNSRIFPIALMLVVAGLVYGVYRAGAETPPNSGTNASATAAPTAQPLDEAKVAELMSKLQANPKDVETLRSLGDVYFQASDYKTAATWQQKILDINPNDINARLALGVALFNTGDTAGAEQHWLKVVELDPKQAEAHYDLGFLYLSKNPPDNAKAKAAWEEVIRIDPNSELAKTVSTHMDSLVDPSPSPSTTSSGGGK</sequence>
<dbReference type="PROSITE" id="PS50005">
    <property type="entry name" value="TPR"/>
    <property type="match status" value="2"/>
</dbReference>
<dbReference type="InterPro" id="IPR019734">
    <property type="entry name" value="TPR_rpt"/>
</dbReference>
<proteinExistence type="predicted"/>
<gene>
    <name evidence="6" type="ORF">ACFQ4H_11170</name>
</gene>
<protein>
    <submittedName>
        <fullName evidence="6">Tetratricopeptide repeat protein</fullName>
    </submittedName>
</protein>
<dbReference type="PANTHER" id="PTHR45586">
    <property type="entry name" value="TPR REPEAT-CONTAINING PROTEIN PA4667"/>
    <property type="match status" value="1"/>
</dbReference>
<dbReference type="Proteomes" id="UP001597260">
    <property type="component" value="Unassembled WGS sequence"/>
</dbReference>
<keyword evidence="2 3" id="KW-0802">TPR repeat</keyword>
<keyword evidence="1" id="KW-0677">Repeat</keyword>
<feature type="repeat" description="TPR" evidence="3">
    <location>
        <begin position="199"/>
        <end position="232"/>
    </location>
</feature>
<keyword evidence="7" id="KW-1185">Reference proteome</keyword>
<keyword evidence="5" id="KW-1133">Transmembrane helix</keyword>
<evidence type="ECO:0000256" key="1">
    <source>
        <dbReference type="ARBA" id="ARBA00022737"/>
    </source>
</evidence>
<evidence type="ECO:0000256" key="2">
    <source>
        <dbReference type="ARBA" id="ARBA00022803"/>
    </source>
</evidence>
<organism evidence="6 7">
    <name type="scientific">Micromonospora sonneratiae</name>
    <dbReference type="NCBI Taxonomy" id="1184706"/>
    <lineage>
        <taxon>Bacteria</taxon>
        <taxon>Bacillati</taxon>
        <taxon>Actinomycetota</taxon>
        <taxon>Actinomycetes</taxon>
        <taxon>Micromonosporales</taxon>
        <taxon>Micromonosporaceae</taxon>
        <taxon>Micromonospora</taxon>
    </lineage>
</organism>
<evidence type="ECO:0000313" key="6">
    <source>
        <dbReference type="EMBL" id="MFD1321647.1"/>
    </source>
</evidence>
<accession>A0ABW3YDA9</accession>